<dbReference type="PROSITE" id="PS50943">
    <property type="entry name" value="HTH_CROC1"/>
    <property type="match status" value="1"/>
</dbReference>
<name>A0A1I3KAQ3_9ACTN</name>
<dbReference type="Pfam" id="PF19054">
    <property type="entry name" value="DUF5753"/>
    <property type="match status" value="1"/>
</dbReference>
<dbReference type="InterPro" id="IPR043917">
    <property type="entry name" value="DUF5753"/>
</dbReference>
<organism evidence="2 3">
    <name type="scientific">Streptosporangium canum</name>
    <dbReference type="NCBI Taxonomy" id="324952"/>
    <lineage>
        <taxon>Bacteria</taxon>
        <taxon>Bacillati</taxon>
        <taxon>Actinomycetota</taxon>
        <taxon>Actinomycetes</taxon>
        <taxon>Streptosporangiales</taxon>
        <taxon>Streptosporangiaceae</taxon>
        <taxon>Streptosporangium</taxon>
    </lineage>
</organism>
<proteinExistence type="predicted"/>
<dbReference type="InterPro" id="IPR010982">
    <property type="entry name" value="Lambda_DNA-bd_dom_sf"/>
</dbReference>
<dbReference type="Pfam" id="PF13560">
    <property type="entry name" value="HTH_31"/>
    <property type="match status" value="1"/>
</dbReference>
<sequence length="274" mass="30763">MPAPNELDPSASVMAYWGSELRRLREAMGWSQQELAKRTTYSTSLVGLVETAMRAPTRKFAQRCDEVLETGGTLIKLWPLIGRESSPAWVRSLFELEWEARTLRNYQLAVVPGLLQTEDYARMLTRLGRPFDTAEQVEEMVTVRMQRQRLLDRPDPPILFVLLDEAVLSRPIGGARVMREQLGHLLEATARPRVTLQVIPFEVGAYPGLAGPILVLSFKGAPDVVYMENAENAQLLTDPARVDPLSAQFDALRSWALPQAASAAFIEKRMSSWI</sequence>
<dbReference type="EMBL" id="FOQY01000004">
    <property type="protein sequence ID" value="SFI69547.1"/>
    <property type="molecule type" value="Genomic_DNA"/>
</dbReference>
<dbReference type="AlphaFoldDB" id="A0A1I3KAQ3"/>
<dbReference type="RefSeq" id="WP_031170344.1">
    <property type="nucleotide sequence ID" value="NZ_FOQY01000004.1"/>
</dbReference>
<gene>
    <name evidence="2" type="ORF">SAMN05216275_104290</name>
</gene>
<dbReference type="SMART" id="SM00530">
    <property type="entry name" value="HTH_XRE"/>
    <property type="match status" value="1"/>
</dbReference>
<protein>
    <submittedName>
        <fullName evidence="2">Helix-turn-helix domain-containing protein</fullName>
    </submittedName>
</protein>
<dbReference type="GeneID" id="96297465"/>
<dbReference type="Proteomes" id="UP000199111">
    <property type="component" value="Unassembled WGS sequence"/>
</dbReference>
<evidence type="ECO:0000259" key="1">
    <source>
        <dbReference type="PROSITE" id="PS50943"/>
    </source>
</evidence>
<evidence type="ECO:0000313" key="3">
    <source>
        <dbReference type="Proteomes" id="UP000199111"/>
    </source>
</evidence>
<feature type="domain" description="HTH cro/C1-type" evidence="1">
    <location>
        <begin position="21"/>
        <end position="74"/>
    </location>
</feature>
<dbReference type="CDD" id="cd00093">
    <property type="entry name" value="HTH_XRE"/>
    <property type="match status" value="1"/>
</dbReference>
<evidence type="ECO:0000313" key="2">
    <source>
        <dbReference type="EMBL" id="SFI69547.1"/>
    </source>
</evidence>
<dbReference type="Gene3D" id="1.10.260.40">
    <property type="entry name" value="lambda repressor-like DNA-binding domains"/>
    <property type="match status" value="1"/>
</dbReference>
<accession>A0A1I3KAQ3</accession>
<dbReference type="GO" id="GO:0003677">
    <property type="term" value="F:DNA binding"/>
    <property type="evidence" value="ECO:0007669"/>
    <property type="project" value="InterPro"/>
</dbReference>
<reference evidence="3" key="1">
    <citation type="submission" date="2016-10" db="EMBL/GenBank/DDBJ databases">
        <authorList>
            <person name="Varghese N."/>
            <person name="Submissions S."/>
        </authorList>
    </citation>
    <scope>NUCLEOTIDE SEQUENCE [LARGE SCALE GENOMIC DNA]</scope>
    <source>
        <strain evidence="3">CGMCC 4.2126</strain>
    </source>
</reference>
<keyword evidence="3" id="KW-1185">Reference proteome</keyword>
<dbReference type="InterPro" id="IPR001387">
    <property type="entry name" value="Cro/C1-type_HTH"/>
</dbReference>
<dbReference type="SUPFAM" id="SSF47413">
    <property type="entry name" value="lambda repressor-like DNA-binding domains"/>
    <property type="match status" value="1"/>
</dbReference>